<feature type="non-terminal residue" evidence="1">
    <location>
        <position position="1"/>
    </location>
</feature>
<protein>
    <submittedName>
        <fullName evidence="1">Uncharacterized protein</fullName>
    </submittedName>
</protein>
<name>A0A381YRB0_9ZZZZ</name>
<proteinExistence type="predicted"/>
<dbReference type="AlphaFoldDB" id="A0A381YRB0"/>
<organism evidence="1">
    <name type="scientific">marine metagenome</name>
    <dbReference type="NCBI Taxonomy" id="408172"/>
    <lineage>
        <taxon>unclassified sequences</taxon>
        <taxon>metagenomes</taxon>
        <taxon>ecological metagenomes</taxon>
    </lineage>
</organism>
<dbReference type="EMBL" id="UINC01018786">
    <property type="protein sequence ID" value="SVA79181.1"/>
    <property type="molecule type" value="Genomic_DNA"/>
</dbReference>
<reference evidence="1" key="1">
    <citation type="submission" date="2018-05" db="EMBL/GenBank/DDBJ databases">
        <authorList>
            <person name="Lanie J.A."/>
            <person name="Ng W.-L."/>
            <person name="Kazmierczak K.M."/>
            <person name="Andrzejewski T.M."/>
            <person name="Davidsen T.M."/>
            <person name="Wayne K.J."/>
            <person name="Tettelin H."/>
            <person name="Glass J.I."/>
            <person name="Rusch D."/>
            <person name="Podicherti R."/>
            <person name="Tsui H.-C.T."/>
            <person name="Winkler M.E."/>
        </authorList>
    </citation>
    <scope>NUCLEOTIDE SEQUENCE</scope>
</reference>
<evidence type="ECO:0000313" key="1">
    <source>
        <dbReference type="EMBL" id="SVA79181.1"/>
    </source>
</evidence>
<feature type="non-terminal residue" evidence="1">
    <location>
        <position position="220"/>
    </location>
</feature>
<gene>
    <name evidence="1" type="ORF">METZ01_LOCUS132035</name>
</gene>
<sequence>VSALSGNWDNTVTSIQSILELIKTKSKGDVPSEALLFCDRTEKRKIEEKVTLGELKEVIERMGLEVEIAEVPTLNDILEDGVFPYHPRDGDIINTRPGSGLYPALMMNSVAGSLQQNESIVFYLAEVSPKGASMTWSRASFSSMSEPPTIKPRECELSPQDNLIRILKNGGAKKWEEAPGRVDYNKTKVDEFKSIESNPASDATTISYYLEQAYGKTIGY</sequence>
<accession>A0A381YRB0</accession>